<dbReference type="SUPFAM" id="SSF50978">
    <property type="entry name" value="WD40 repeat-like"/>
    <property type="match status" value="1"/>
</dbReference>
<feature type="region of interest" description="Disordered" evidence="6">
    <location>
        <begin position="516"/>
        <end position="589"/>
    </location>
</feature>
<dbReference type="OrthoDB" id="2194683at2759"/>
<evidence type="ECO:0000256" key="1">
    <source>
        <dbReference type="ARBA" id="ARBA00022540"/>
    </source>
</evidence>
<accession>A0A5J4TYX0</accession>
<dbReference type="Pfam" id="PF08662">
    <property type="entry name" value="eIF2A"/>
    <property type="match status" value="2"/>
</dbReference>
<feature type="domain" description="Translation initiation factor beta propellor-like" evidence="7">
    <location>
        <begin position="252"/>
        <end position="319"/>
    </location>
</feature>
<name>A0A5J4TYX0_9EUKA</name>
<evidence type="ECO:0000256" key="3">
    <source>
        <dbReference type="ARBA" id="ARBA00022737"/>
    </source>
</evidence>
<evidence type="ECO:0000256" key="4">
    <source>
        <dbReference type="ARBA" id="ARBA00022917"/>
    </source>
</evidence>
<keyword evidence="5" id="KW-0175">Coiled coil</keyword>
<evidence type="ECO:0000256" key="2">
    <source>
        <dbReference type="ARBA" id="ARBA00022574"/>
    </source>
</evidence>
<dbReference type="GO" id="GO:0003743">
    <property type="term" value="F:translation initiation factor activity"/>
    <property type="evidence" value="ECO:0007669"/>
    <property type="project" value="UniProtKB-KW"/>
</dbReference>
<keyword evidence="4" id="KW-0648">Protein biosynthesis</keyword>
<organism evidence="8 9">
    <name type="scientific">Streblomastix strix</name>
    <dbReference type="NCBI Taxonomy" id="222440"/>
    <lineage>
        <taxon>Eukaryota</taxon>
        <taxon>Metamonada</taxon>
        <taxon>Preaxostyla</taxon>
        <taxon>Oxymonadida</taxon>
        <taxon>Streblomastigidae</taxon>
        <taxon>Streblomastix</taxon>
    </lineage>
</organism>
<feature type="non-terminal residue" evidence="8">
    <location>
        <position position="589"/>
    </location>
</feature>
<dbReference type="InterPro" id="IPR036322">
    <property type="entry name" value="WD40_repeat_dom_sf"/>
</dbReference>
<dbReference type="InterPro" id="IPR011387">
    <property type="entry name" value="TIF2A"/>
</dbReference>
<protein>
    <submittedName>
        <fullName evidence="8">Putative eukaryotic translation initiation factor 2a</fullName>
    </submittedName>
</protein>
<feature type="coiled-coil region" evidence="5">
    <location>
        <begin position="134"/>
        <end position="164"/>
    </location>
</feature>
<keyword evidence="2" id="KW-0853">WD repeat</keyword>
<dbReference type="PANTHER" id="PTHR13227">
    <property type="entry name" value="EUKARYOTIC TRANSLATION INITIATION FACTOR 2A"/>
    <property type="match status" value="1"/>
</dbReference>
<keyword evidence="1 8" id="KW-0396">Initiation factor</keyword>
<dbReference type="GO" id="GO:0043022">
    <property type="term" value="F:ribosome binding"/>
    <property type="evidence" value="ECO:0007669"/>
    <property type="project" value="TreeGrafter"/>
</dbReference>
<evidence type="ECO:0000256" key="6">
    <source>
        <dbReference type="SAM" id="MobiDB-lite"/>
    </source>
</evidence>
<evidence type="ECO:0000313" key="8">
    <source>
        <dbReference type="EMBL" id="KAA6363163.1"/>
    </source>
</evidence>
<comment type="caution">
    <text evidence="8">The sequence shown here is derived from an EMBL/GenBank/DDBJ whole genome shotgun (WGS) entry which is preliminary data.</text>
</comment>
<reference evidence="8 9" key="1">
    <citation type="submission" date="2019-03" db="EMBL/GenBank/DDBJ databases">
        <title>Single cell metagenomics reveals metabolic interactions within the superorganism composed of flagellate Streblomastix strix and complex community of Bacteroidetes bacteria on its surface.</title>
        <authorList>
            <person name="Treitli S.C."/>
            <person name="Kolisko M."/>
            <person name="Husnik F."/>
            <person name="Keeling P."/>
            <person name="Hampl V."/>
        </authorList>
    </citation>
    <scope>NUCLEOTIDE SEQUENCE [LARGE SCALE GENOMIC DNA]</scope>
    <source>
        <strain evidence="8">ST1C</strain>
    </source>
</reference>
<gene>
    <name evidence="8" type="ORF">EZS28_041310</name>
</gene>
<feature type="compositionally biased region" description="Polar residues" evidence="6">
    <location>
        <begin position="555"/>
        <end position="589"/>
    </location>
</feature>
<evidence type="ECO:0000256" key="5">
    <source>
        <dbReference type="SAM" id="Coils"/>
    </source>
</evidence>
<evidence type="ECO:0000259" key="7">
    <source>
        <dbReference type="Pfam" id="PF08662"/>
    </source>
</evidence>
<dbReference type="EMBL" id="SNRW01023256">
    <property type="protein sequence ID" value="KAA6363163.1"/>
    <property type="molecule type" value="Genomic_DNA"/>
</dbReference>
<feature type="compositionally biased region" description="Low complexity" evidence="6">
    <location>
        <begin position="516"/>
        <end position="539"/>
    </location>
</feature>
<dbReference type="GO" id="GO:0003729">
    <property type="term" value="F:mRNA binding"/>
    <property type="evidence" value="ECO:0007669"/>
    <property type="project" value="TreeGrafter"/>
</dbReference>
<dbReference type="AlphaFoldDB" id="A0A5J4TYX0"/>
<dbReference type="GO" id="GO:0000049">
    <property type="term" value="F:tRNA binding"/>
    <property type="evidence" value="ECO:0007669"/>
    <property type="project" value="TreeGrafter"/>
</dbReference>
<dbReference type="InterPro" id="IPR013979">
    <property type="entry name" value="TIF_beta_prop-like"/>
</dbReference>
<keyword evidence="3" id="KW-0677">Repeat</keyword>
<proteinExistence type="predicted"/>
<dbReference type="PANTHER" id="PTHR13227:SF0">
    <property type="entry name" value="EUKARYOTIC TRANSLATION INITIATION FACTOR 2A"/>
    <property type="match status" value="1"/>
</dbReference>
<evidence type="ECO:0000313" key="9">
    <source>
        <dbReference type="Proteomes" id="UP000324800"/>
    </source>
</evidence>
<feature type="domain" description="Translation initiation factor beta propellor-like" evidence="7">
    <location>
        <begin position="342"/>
        <end position="461"/>
    </location>
</feature>
<dbReference type="Proteomes" id="UP000324800">
    <property type="component" value="Unassembled WGS sequence"/>
</dbReference>
<feature type="non-terminal residue" evidence="8">
    <location>
        <position position="1"/>
    </location>
</feature>
<dbReference type="GO" id="GO:0022627">
    <property type="term" value="C:cytosolic small ribosomal subunit"/>
    <property type="evidence" value="ECO:0007669"/>
    <property type="project" value="TreeGrafter"/>
</dbReference>
<sequence length="589" mass="65859">TGPNRISLGQPNASLTVEGPAIYSPKGDLIAIVRHNGQGFAIIDEREQIFYQNDRQLCAELSFSPLGTYLCVYYRIPKEDQSPNLLFLDVYARKMIFQLRIKEQRLPAVQWSDNEQYFIVMRETNNIELYCLPLALQQIEKQQAENLEKEKEKESESKEIQQIEIPTPRFYQKIFLDHLTSFSIATKMNQTLTDKSILSPIPPVATFQTPNKDKPARFAIYSFTQPSPLLLQQQQQQDKPNSMTQPSCVFTKTFFRANSAELQWSPQGRSCICIVRTDNDQSNQSYYGESFLYFYDSKTSESVELDIKSPIHSAAFNMTSGFNASGVKGQTKGGKQQGSFGGELVVLHGPMPAFVSIFSQRGQIICQIARSSLNYISFAPSGRYFILGAFGNVGTGEMNVYDMNGVYQSRETGGDNIQPTLLGKCTNQWGAHITWSRGSEYFASAVLTPRLRVDNMFVIFRRKDASQICSFGGDCLFDIQFQPELETSSEIVKSNDKDQISIGQIAPDYKLIQSQTNSLQQTSSSSSQSITSSSSKQDQPTVKESAPKAYRLPGVSSSFAERMRQQMNSEIPTPQPKQGSSSSNASGGT</sequence>